<organism evidence="2 3">
    <name type="scientific">Theobroma cacao</name>
    <name type="common">Cacao</name>
    <name type="synonym">Cocoa</name>
    <dbReference type="NCBI Taxonomy" id="3641"/>
    <lineage>
        <taxon>Eukaryota</taxon>
        <taxon>Viridiplantae</taxon>
        <taxon>Streptophyta</taxon>
        <taxon>Embryophyta</taxon>
        <taxon>Tracheophyta</taxon>
        <taxon>Spermatophyta</taxon>
        <taxon>Magnoliopsida</taxon>
        <taxon>eudicotyledons</taxon>
        <taxon>Gunneridae</taxon>
        <taxon>Pentapetalae</taxon>
        <taxon>rosids</taxon>
        <taxon>malvids</taxon>
        <taxon>Malvales</taxon>
        <taxon>Malvaceae</taxon>
        <taxon>Byttnerioideae</taxon>
        <taxon>Theobroma</taxon>
    </lineage>
</organism>
<evidence type="ECO:0000313" key="2">
    <source>
        <dbReference type="EMBL" id="EOX90645.1"/>
    </source>
</evidence>
<dbReference type="AlphaFoldDB" id="A0A061DF29"/>
<dbReference type="Proteomes" id="UP000026915">
    <property type="component" value="Chromosome 1"/>
</dbReference>
<keyword evidence="1" id="KW-1133">Transmembrane helix</keyword>
<dbReference type="InParanoid" id="A0A061DF29"/>
<feature type="transmembrane region" description="Helical" evidence="1">
    <location>
        <begin position="7"/>
        <end position="30"/>
    </location>
</feature>
<dbReference type="HOGENOM" id="CLU_2594575_0_0_1"/>
<keyword evidence="1" id="KW-0472">Membrane</keyword>
<reference evidence="2 3" key="1">
    <citation type="journal article" date="2013" name="Genome Biol.">
        <title>The genome sequence of the most widely cultivated cacao type and its use to identify candidate genes regulating pod color.</title>
        <authorList>
            <person name="Motamayor J.C."/>
            <person name="Mockaitis K."/>
            <person name="Schmutz J."/>
            <person name="Haiminen N."/>
            <person name="Iii D.L."/>
            <person name="Cornejo O."/>
            <person name="Findley S.D."/>
            <person name="Zheng P."/>
            <person name="Utro F."/>
            <person name="Royaert S."/>
            <person name="Saski C."/>
            <person name="Jenkins J."/>
            <person name="Podicheti R."/>
            <person name="Zhao M."/>
            <person name="Scheffler B.E."/>
            <person name="Stack J.C."/>
            <person name="Feltus F.A."/>
            <person name="Mustiga G.M."/>
            <person name="Amores F."/>
            <person name="Phillips W."/>
            <person name="Marelli J.P."/>
            <person name="May G.D."/>
            <person name="Shapiro H."/>
            <person name="Ma J."/>
            <person name="Bustamante C.D."/>
            <person name="Schnell R.J."/>
            <person name="Main D."/>
            <person name="Gilbert D."/>
            <person name="Parida L."/>
            <person name="Kuhn D.N."/>
        </authorList>
    </citation>
    <scope>NUCLEOTIDE SEQUENCE [LARGE SCALE GENOMIC DNA]</scope>
    <source>
        <strain evidence="3">cv. Matina 1-6</strain>
    </source>
</reference>
<evidence type="ECO:0000256" key="1">
    <source>
        <dbReference type="SAM" id="Phobius"/>
    </source>
</evidence>
<accession>A0A061DF29</accession>
<gene>
    <name evidence="2" type="ORF">TCM_000058</name>
</gene>
<protein>
    <submittedName>
        <fullName evidence="2">Uncharacterized protein</fullName>
    </submittedName>
</protein>
<proteinExistence type="predicted"/>
<evidence type="ECO:0000313" key="3">
    <source>
        <dbReference type="Proteomes" id="UP000026915"/>
    </source>
</evidence>
<dbReference type="Gramene" id="EOX90645">
    <property type="protein sequence ID" value="EOX90645"/>
    <property type="gene ID" value="TCM_000058"/>
</dbReference>
<dbReference type="EMBL" id="CM001879">
    <property type="protein sequence ID" value="EOX90645.1"/>
    <property type="molecule type" value="Genomic_DNA"/>
</dbReference>
<keyword evidence="3" id="KW-1185">Reference proteome</keyword>
<sequence>MEFEFPLLVGITFWNSFQVIIFFCAATLWVGPECLGLGAEGEESIYRRGKEFTLKNQEQGNRVSCTLFSTTMSNVSLRCT</sequence>
<name>A0A061DF29_THECC</name>
<keyword evidence="1" id="KW-0812">Transmembrane</keyword>